<feature type="region of interest" description="Disordered" evidence="8">
    <location>
        <begin position="1"/>
        <end position="51"/>
    </location>
</feature>
<evidence type="ECO:0000256" key="7">
    <source>
        <dbReference type="ARBA" id="ARBA00024343"/>
    </source>
</evidence>
<comment type="similarity">
    <text evidence="7">Belongs to the AP2/ERF transcription factor family. ERF subfamily.</text>
</comment>
<dbReference type="AlphaFoldDB" id="A0AAP0G8K4"/>
<dbReference type="PANTHER" id="PTHR31985">
    <property type="entry name" value="ETHYLENE-RESPONSIVE TRANSCRIPTION FACTOR ERF042-RELATED"/>
    <property type="match status" value="1"/>
</dbReference>
<dbReference type="FunFam" id="3.30.730.10:FF:000001">
    <property type="entry name" value="Ethylene-responsive transcription factor 2"/>
    <property type="match status" value="1"/>
</dbReference>
<reference evidence="10 11" key="1">
    <citation type="journal article" date="2022" name="Nat. Plants">
        <title>Genomes of leafy and leafless Platanthera orchids illuminate the evolution of mycoheterotrophy.</title>
        <authorList>
            <person name="Li M.H."/>
            <person name="Liu K.W."/>
            <person name="Li Z."/>
            <person name="Lu H.C."/>
            <person name="Ye Q.L."/>
            <person name="Zhang D."/>
            <person name="Wang J.Y."/>
            <person name="Li Y.F."/>
            <person name="Zhong Z.M."/>
            <person name="Liu X."/>
            <person name="Yu X."/>
            <person name="Liu D.K."/>
            <person name="Tu X.D."/>
            <person name="Liu B."/>
            <person name="Hao Y."/>
            <person name="Liao X.Y."/>
            <person name="Jiang Y.T."/>
            <person name="Sun W.H."/>
            <person name="Chen J."/>
            <person name="Chen Y.Q."/>
            <person name="Ai Y."/>
            <person name="Zhai J.W."/>
            <person name="Wu S.S."/>
            <person name="Zhou Z."/>
            <person name="Hsiao Y.Y."/>
            <person name="Wu W.L."/>
            <person name="Chen Y.Y."/>
            <person name="Lin Y.F."/>
            <person name="Hsu J.L."/>
            <person name="Li C.Y."/>
            <person name="Wang Z.W."/>
            <person name="Zhao X."/>
            <person name="Zhong W.Y."/>
            <person name="Ma X.K."/>
            <person name="Ma L."/>
            <person name="Huang J."/>
            <person name="Chen G.Z."/>
            <person name="Huang M.Z."/>
            <person name="Huang L."/>
            <person name="Peng D.H."/>
            <person name="Luo Y.B."/>
            <person name="Zou S.Q."/>
            <person name="Chen S.P."/>
            <person name="Lan S."/>
            <person name="Tsai W.C."/>
            <person name="Van de Peer Y."/>
            <person name="Liu Z.J."/>
        </authorList>
    </citation>
    <scope>NUCLEOTIDE SEQUENCE [LARGE SCALE GENOMIC DNA]</scope>
    <source>
        <strain evidence="10">Lor287</strain>
    </source>
</reference>
<evidence type="ECO:0000256" key="4">
    <source>
        <dbReference type="ARBA" id="ARBA00023159"/>
    </source>
</evidence>
<comment type="subcellular location">
    <subcellularLocation>
        <location evidence="1">Nucleus</location>
    </subcellularLocation>
</comment>
<dbReference type="PRINTS" id="PR00367">
    <property type="entry name" value="ETHRSPELEMNT"/>
</dbReference>
<dbReference type="PANTHER" id="PTHR31985:SF72">
    <property type="entry name" value="OS02G0657000 PROTEIN"/>
    <property type="match status" value="1"/>
</dbReference>
<dbReference type="InterPro" id="IPR036955">
    <property type="entry name" value="AP2/ERF_dom_sf"/>
</dbReference>
<evidence type="ECO:0000256" key="8">
    <source>
        <dbReference type="SAM" id="MobiDB-lite"/>
    </source>
</evidence>
<feature type="compositionally biased region" description="Low complexity" evidence="8">
    <location>
        <begin position="12"/>
        <end position="23"/>
    </location>
</feature>
<gene>
    <name evidence="10" type="primary">ERF039</name>
    <name evidence="10" type="ORF">KSP39_PZI008360</name>
</gene>
<name>A0AAP0G8K4_9ASPA</name>
<dbReference type="GO" id="GO:0005634">
    <property type="term" value="C:nucleus"/>
    <property type="evidence" value="ECO:0007669"/>
    <property type="project" value="UniProtKB-SubCell"/>
</dbReference>
<evidence type="ECO:0000313" key="11">
    <source>
        <dbReference type="Proteomes" id="UP001418222"/>
    </source>
</evidence>
<feature type="domain" description="AP2/ERF" evidence="9">
    <location>
        <begin position="57"/>
        <end position="114"/>
    </location>
</feature>
<accession>A0AAP0G8K4</accession>
<dbReference type="PROSITE" id="PS51032">
    <property type="entry name" value="AP2_ERF"/>
    <property type="match status" value="1"/>
</dbReference>
<dbReference type="SMART" id="SM00380">
    <property type="entry name" value="AP2"/>
    <property type="match status" value="1"/>
</dbReference>
<keyword evidence="4" id="KW-0010">Activator</keyword>
<dbReference type="CDD" id="cd00018">
    <property type="entry name" value="AP2"/>
    <property type="match status" value="1"/>
</dbReference>
<dbReference type="InterPro" id="IPR001471">
    <property type="entry name" value="AP2/ERF_dom"/>
</dbReference>
<keyword evidence="5" id="KW-0804">Transcription</keyword>
<comment type="caution">
    <text evidence="10">The sequence shown here is derived from an EMBL/GenBank/DDBJ whole genome shotgun (WGS) entry which is preliminary data.</text>
</comment>
<dbReference type="InterPro" id="IPR051032">
    <property type="entry name" value="AP2/ERF_TF_ERF_subfamily"/>
</dbReference>
<dbReference type="InterPro" id="IPR016177">
    <property type="entry name" value="DNA-bd_dom_sf"/>
</dbReference>
<keyword evidence="2" id="KW-0805">Transcription regulation</keyword>
<proteinExistence type="inferred from homology"/>
<evidence type="ECO:0000256" key="2">
    <source>
        <dbReference type="ARBA" id="ARBA00023015"/>
    </source>
</evidence>
<keyword evidence="3" id="KW-0238">DNA-binding</keyword>
<keyword evidence="11" id="KW-1185">Reference proteome</keyword>
<sequence>MEESLPHQWQQPIIPSPTSTSSPSSPPTYSDHYPNPSTGRCRDPAVKGSRVVGKHPTYRGVRMRNWGKWVSEIREPRKKSRIWLGTFLTAEMAARAHDVAAMTIKGQSAHLNFPELAPLLPRPATSTPKDIQAAAAKAAAFSYGRAAAPKTAPAPATTPSSASDADDAFFDLPDLLDLRTVWVSPSDELGGGIHLEDQPFQWEYCWMRPPYDSV</sequence>
<evidence type="ECO:0000313" key="10">
    <source>
        <dbReference type="EMBL" id="KAK8944363.1"/>
    </source>
</evidence>
<keyword evidence="6" id="KW-0539">Nucleus</keyword>
<dbReference type="SUPFAM" id="SSF54171">
    <property type="entry name" value="DNA-binding domain"/>
    <property type="match status" value="1"/>
</dbReference>
<organism evidence="10 11">
    <name type="scientific">Platanthera zijinensis</name>
    <dbReference type="NCBI Taxonomy" id="2320716"/>
    <lineage>
        <taxon>Eukaryota</taxon>
        <taxon>Viridiplantae</taxon>
        <taxon>Streptophyta</taxon>
        <taxon>Embryophyta</taxon>
        <taxon>Tracheophyta</taxon>
        <taxon>Spermatophyta</taxon>
        <taxon>Magnoliopsida</taxon>
        <taxon>Liliopsida</taxon>
        <taxon>Asparagales</taxon>
        <taxon>Orchidaceae</taxon>
        <taxon>Orchidoideae</taxon>
        <taxon>Orchideae</taxon>
        <taxon>Orchidinae</taxon>
        <taxon>Platanthera</taxon>
    </lineage>
</organism>
<evidence type="ECO:0000256" key="6">
    <source>
        <dbReference type="ARBA" id="ARBA00023242"/>
    </source>
</evidence>
<evidence type="ECO:0000256" key="3">
    <source>
        <dbReference type="ARBA" id="ARBA00023125"/>
    </source>
</evidence>
<dbReference type="EMBL" id="JBBWWQ010000006">
    <property type="protein sequence ID" value="KAK8944363.1"/>
    <property type="molecule type" value="Genomic_DNA"/>
</dbReference>
<evidence type="ECO:0000256" key="5">
    <source>
        <dbReference type="ARBA" id="ARBA00023163"/>
    </source>
</evidence>
<evidence type="ECO:0000259" key="9">
    <source>
        <dbReference type="PROSITE" id="PS51032"/>
    </source>
</evidence>
<dbReference type="Gene3D" id="3.30.730.10">
    <property type="entry name" value="AP2/ERF domain"/>
    <property type="match status" value="1"/>
</dbReference>
<dbReference type="Pfam" id="PF00847">
    <property type="entry name" value="AP2"/>
    <property type="match status" value="1"/>
</dbReference>
<dbReference type="GO" id="GO:0003700">
    <property type="term" value="F:DNA-binding transcription factor activity"/>
    <property type="evidence" value="ECO:0007669"/>
    <property type="project" value="InterPro"/>
</dbReference>
<protein>
    <submittedName>
        <fullName evidence="10">Ethylene-responsive transcription factor ERF039</fullName>
    </submittedName>
</protein>
<evidence type="ECO:0000256" key="1">
    <source>
        <dbReference type="ARBA" id="ARBA00004123"/>
    </source>
</evidence>
<dbReference type="Proteomes" id="UP001418222">
    <property type="component" value="Unassembled WGS sequence"/>
</dbReference>
<dbReference type="GO" id="GO:0003677">
    <property type="term" value="F:DNA binding"/>
    <property type="evidence" value="ECO:0007669"/>
    <property type="project" value="UniProtKB-KW"/>
</dbReference>